<dbReference type="InterPro" id="IPR000914">
    <property type="entry name" value="SBP_5_dom"/>
</dbReference>
<dbReference type="Pfam" id="PF00395">
    <property type="entry name" value="SLH"/>
    <property type="match status" value="2"/>
</dbReference>
<keyword evidence="3" id="KW-0732">Signal</keyword>
<comment type="caution">
    <text evidence="5">The sequence shown here is derived from an EMBL/GenBank/DDBJ whole genome shotgun (WGS) entry which is preliminary data.</text>
</comment>
<feature type="domain" description="SLH" evidence="4">
    <location>
        <begin position="25"/>
        <end position="85"/>
    </location>
</feature>
<dbReference type="PANTHER" id="PTHR30290">
    <property type="entry name" value="PERIPLASMIC BINDING COMPONENT OF ABC TRANSPORTER"/>
    <property type="match status" value="1"/>
</dbReference>
<accession>A0A9E2BIP9</accession>
<protein>
    <submittedName>
        <fullName evidence="5">Oligopeptide-binding protein AppA</fullName>
    </submittedName>
</protein>
<dbReference type="GO" id="GO:1904680">
    <property type="term" value="F:peptide transmembrane transporter activity"/>
    <property type="evidence" value="ECO:0007669"/>
    <property type="project" value="TreeGrafter"/>
</dbReference>
<dbReference type="PROSITE" id="PS51272">
    <property type="entry name" value="SLH"/>
    <property type="match status" value="2"/>
</dbReference>
<name>A0A9E2BIP9_PSYF1</name>
<dbReference type="GO" id="GO:0015833">
    <property type="term" value="P:peptide transport"/>
    <property type="evidence" value="ECO:0007669"/>
    <property type="project" value="TreeGrafter"/>
</dbReference>
<sequence>MKRLIGLTVAGLLVISIFSSLGFANAQIRLRDISGHLFEFEINKLVEANIVRGFPDGTFRPEGLVNRGEMAVMIALGRRLTLERPAVSPFRDVPTAHFAYPHIVAARNAGFLRGFPDGTFRPAANVTRSELAAILGQAKGLAAQAAGITVPITFSQDEAAIPRWAAGFMTLGFNPSHQYLSHRAANGFTLVAPLAAATRAEVAYGVHQVINPPKLGTVVNVAMHQEPDTLNSWTGAMAAMVVVWNTLGLPTAGRDQNWALYPAAMREVPTVENGLWTVRENTMEITYRIREGLKYHDGEAATIDDWAYSFMVFMDPLTPVVTRIIEEKIDLTKGAGAHGIRGFDILNPHAVKVYFDELDWRANLGLPAMGLYPRHIVEGPFAEMTRTKSSEVFRVDRRMAREPVGLGPYRLIEWRAGSHMTLERFDDYILGAPLFRNVVFRFVPDTTALLARVIAGRDIDVTAIGLTFDQGLQLIARQSPHTRVNFVSSIIWEHMGFNLDNPVLSDIRVRRALIQGINREELVNTLFAGRQPVAHGFFAPRHWAYDDERVVKYTHNPAAARALLEEAGWRVGGDGFRHKDGRRLTIILETTAGSVVREQTQAIFKAQLREVGIDLDITKNRPAAALFARTHFTMRRWPDMIMFAWISGITSIGDTIFHKDQIPTAENGWMGQNIYGWRNEEASRLLDSAGREMSDVRRREQVVRVQELMTQELPVIPLYFRFAVDTNKINLASIRPVQLAGQYITWNIYNWYSVNLFN</sequence>
<feature type="domain" description="SLH" evidence="4">
    <location>
        <begin position="86"/>
        <end position="149"/>
    </location>
</feature>
<dbReference type="EMBL" id="QLTW01000027">
    <property type="protein sequence ID" value="MBT9144865.1"/>
    <property type="molecule type" value="Genomic_DNA"/>
</dbReference>
<keyword evidence="2" id="KW-0813">Transport</keyword>
<evidence type="ECO:0000256" key="3">
    <source>
        <dbReference type="ARBA" id="ARBA00022729"/>
    </source>
</evidence>
<dbReference type="Gene3D" id="3.40.190.10">
    <property type="entry name" value="Periplasmic binding protein-like II"/>
    <property type="match status" value="1"/>
</dbReference>
<evidence type="ECO:0000313" key="6">
    <source>
        <dbReference type="Proteomes" id="UP000811545"/>
    </source>
</evidence>
<dbReference type="Proteomes" id="UP000811545">
    <property type="component" value="Unassembled WGS sequence"/>
</dbReference>
<gene>
    <name evidence="5" type="primary">appA_2</name>
    <name evidence="5" type="ORF">DDT42_00721</name>
</gene>
<organism evidence="5 6">
    <name type="scientific">Psychracetigena formicireducens</name>
    <dbReference type="NCBI Taxonomy" id="2986056"/>
    <lineage>
        <taxon>Bacteria</taxon>
        <taxon>Bacillati</taxon>
        <taxon>Candidatus Lithacetigenota</taxon>
        <taxon>Candidatus Psychracetigena</taxon>
    </lineage>
</organism>
<evidence type="ECO:0000256" key="2">
    <source>
        <dbReference type="ARBA" id="ARBA00022448"/>
    </source>
</evidence>
<evidence type="ECO:0000313" key="5">
    <source>
        <dbReference type="EMBL" id="MBT9144865.1"/>
    </source>
</evidence>
<comment type="similarity">
    <text evidence="1">Belongs to the bacterial solute-binding protein 5 family.</text>
</comment>
<dbReference type="InterPro" id="IPR039424">
    <property type="entry name" value="SBP_5"/>
</dbReference>
<evidence type="ECO:0000259" key="4">
    <source>
        <dbReference type="PROSITE" id="PS51272"/>
    </source>
</evidence>
<dbReference type="Gene3D" id="3.10.105.10">
    <property type="entry name" value="Dipeptide-binding Protein, Domain 3"/>
    <property type="match status" value="1"/>
</dbReference>
<dbReference type="Pfam" id="PF00496">
    <property type="entry name" value="SBP_bac_5"/>
    <property type="match status" value="1"/>
</dbReference>
<dbReference type="AlphaFoldDB" id="A0A9E2BIP9"/>
<proteinExistence type="inferred from homology"/>
<dbReference type="InterPro" id="IPR001119">
    <property type="entry name" value="SLH_dom"/>
</dbReference>
<dbReference type="PANTHER" id="PTHR30290:SF9">
    <property type="entry name" value="OLIGOPEPTIDE-BINDING PROTEIN APPA"/>
    <property type="match status" value="1"/>
</dbReference>
<reference evidence="5 6" key="1">
    <citation type="journal article" date="2021" name="bioRxiv">
        <title>Unique metabolic strategies in Hadean analogues reveal hints for primordial physiology.</title>
        <authorList>
            <person name="Nobu M.K."/>
            <person name="Nakai R."/>
            <person name="Tamazawa S."/>
            <person name="Mori H."/>
            <person name="Toyoda A."/>
            <person name="Ijiri A."/>
            <person name="Suzuki S."/>
            <person name="Kurokawa K."/>
            <person name="Kamagata Y."/>
            <person name="Tamaki H."/>
        </authorList>
    </citation>
    <scope>NUCLEOTIDE SEQUENCE [LARGE SCALE GENOMIC DNA]</scope>
    <source>
        <strain evidence="5">BS525</strain>
    </source>
</reference>
<dbReference type="CDD" id="cd08513">
    <property type="entry name" value="PBP2_thermophilic_Hb8_like"/>
    <property type="match status" value="1"/>
</dbReference>
<evidence type="ECO:0000256" key="1">
    <source>
        <dbReference type="ARBA" id="ARBA00005695"/>
    </source>
</evidence>
<dbReference type="SUPFAM" id="SSF53850">
    <property type="entry name" value="Periplasmic binding protein-like II"/>
    <property type="match status" value="1"/>
</dbReference>